<dbReference type="OrthoDB" id="3763870at2"/>
<reference evidence="2 3" key="1">
    <citation type="submission" date="2019-02" db="EMBL/GenBank/DDBJ databases">
        <title>Draft genome sequences of novel Actinobacteria.</title>
        <authorList>
            <person name="Sahin N."/>
            <person name="Ay H."/>
            <person name="Saygin H."/>
        </authorList>
    </citation>
    <scope>NUCLEOTIDE SEQUENCE [LARGE SCALE GENOMIC DNA]</scope>
    <source>
        <strain evidence="2 3">8K307</strain>
    </source>
</reference>
<dbReference type="GO" id="GO:0032259">
    <property type="term" value="P:methylation"/>
    <property type="evidence" value="ECO:0007669"/>
    <property type="project" value="UniProtKB-KW"/>
</dbReference>
<dbReference type="InterPro" id="IPR013216">
    <property type="entry name" value="Methyltransf_11"/>
</dbReference>
<protein>
    <submittedName>
        <fullName evidence="2">Class I SAM-dependent methyltransferase</fullName>
    </submittedName>
</protein>
<gene>
    <name evidence="2" type="ORF">E1262_03905</name>
</gene>
<dbReference type="Gene3D" id="3.40.50.150">
    <property type="entry name" value="Vaccinia Virus protein VP39"/>
    <property type="match status" value="1"/>
</dbReference>
<accession>A0A4R5ANM8</accession>
<name>A0A4R5ANM8_9ACTN</name>
<dbReference type="Pfam" id="PF08241">
    <property type="entry name" value="Methyltransf_11"/>
    <property type="match status" value="1"/>
</dbReference>
<evidence type="ECO:0000259" key="1">
    <source>
        <dbReference type="Pfam" id="PF08241"/>
    </source>
</evidence>
<feature type="domain" description="Methyltransferase type 11" evidence="1">
    <location>
        <begin position="1"/>
        <end position="62"/>
    </location>
</feature>
<sequence length="191" mass="20645">MLTVARRLRPDLEWQHGDAGNLPFPANAFDRVLCQRSLMFFPDRARALAEMARVTSDDGVVAVVVPASITDQPAYGPLASVIAHVAGSAAASLMDTYWSCGDLDELRILFESAGLQITATRTHLGTARFSSIDAMVATEVKGSPLARRLDEAAYHRISRSAHDALRTFETPAGAVHAPLRGHIVAARRFHG</sequence>
<dbReference type="InterPro" id="IPR029063">
    <property type="entry name" value="SAM-dependent_MTases_sf"/>
</dbReference>
<keyword evidence="2" id="KW-0489">Methyltransferase</keyword>
<dbReference type="SUPFAM" id="SSF53335">
    <property type="entry name" value="S-adenosyl-L-methionine-dependent methyltransferases"/>
    <property type="match status" value="1"/>
</dbReference>
<evidence type="ECO:0000313" key="2">
    <source>
        <dbReference type="EMBL" id="TDD71882.1"/>
    </source>
</evidence>
<evidence type="ECO:0000313" key="3">
    <source>
        <dbReference type="Proteomes" id="UP000295217"/>
    </source>
</evidence>
<dbReference type="AlphaFoldDB" id="A0A4R5ANM8"/>
<comment type="caution">
    <text evidence="2">The sequence shown here is derived from an EMBL/GenBank/DDBJ whole genome shotgun (WGS) entry which is preliminary data.</text>
</comment>
<organism evidence="2 3">
    <name type="scientific">Jiangella aurantiaca</name>
    <dbReference type="NCBI Taxonomy" id="2530373"/>
    <lineage>
        <taxon>Bacteria</taxon>
        <taxon>Bacillati</taxon>
        <taxon>Actinomycetota</taxon>
        <taxon>Actinomycetes</taxon>
        <taxon>Jiangellales</taxon>
        <taxon>Jiangellaceae</taxon>
        <taxon>Jiangella</taxon>
    </lineage>
</organism>
<dbReference type="RefSeq" id="WP_132101736.1">
    <property type="nucleotide sequence ID" value="NZ_SMLB01000004.1"/>
</dbReference>
<dbReference type="Proteomes" id="UP000295217">
    <property type="component" value="Unassembled WGS sequence"/>
</dbReference>
<keyword evidence="2" id="KW-0808">Transferase</keyword>
<proteinExistence type="predicted"/>
<dbReference type="EMBL" id="SMLB01000004">
    <property type="protein sequence ID" value="TDD71882.1"/>
    <property type="molecule type" value="Genomic_DNA"/>
</dbReference>
<keyword evidence="3" id="KW-1185">Reference proteome</keyword>
<dbReference type="GO" id="GO:0008757">
    <property type="term" value="F:S-adenosylmethionine-dependent methyltransferase activity"/>
    <property type="evidence" value="ECO:0007669"/>
    <property type="project" value="InterPro"/>
</dbReference>